<evidence type="ECO:0000313" key="10">
    <source>
        <dbReference type="Proteomes" id="UP000260773"/>
    </source>
</evidence>
<dbReference type="Pfam" id="PF06738">
    <property type="entry name" value="ThrE"/>
    <property type="match status" value="1"/>
</dbReference>
<evidence type="ECO:0000256" key="3">
    <source>
        <dbReference type="ARBA" id="ARBA00022692"/>
    </source>
</evidence>
<evidence type="ECO:0000256" key="1">
    <source>
        <dbReference type="ARBA" id="ARBA00004651"/>
    </source>
</evidence>
<dbReference type="Proteomes" id="UP000260773">
    <property type="component" value="Unassembled WGS sequence"/>
</dbReference>
<evidence type="ECO:0000256" key="4">
    <source>
        <dbReference type="ARBA" id="ARBA00022989"/>
    </source>
</evidence>
<dbReference type="InterPro" id="IPR050539">
    <property type="entry name" value="ThrE_Dicarb/AminoAcid_Exp"/>
</dbReference>
<evidence type="ECO:0000256" key="7">
    <source>
        <dbReference type="SAM" id="Phobius"/>
    </source>
</evidence>
<proteinExistence type="inferred from homology"/>
<evidence type="ECO:0000313" key="9">
    <source>
        <dbReference type="EMBL" id="RGB74079.1"/>
    </source>
</evidence>
<feature type="domain" description="Threonine/serine exporter-like N-terminal" evidence="8">
    <location>
        <begin position="27"/>
        <end position="265"/>
    </location>
</feature>
<keyword evidence="2" id="KW-1003">Cell membrane</keyword>
<comment type="caution">
    <text evidence="9">The sequence shown here is derived from an EMBL/GenBank/DDBJ whole genome shotgun (WGS) entry which is preliminary data.</text>
</comment>
<sequence length="275" mass="29269">MSTSGQKRIESTIDTAIDCDEDEVMELAMQAGELLLENGAEIFRVEETMDRICRHYGVESASQFILMNYILATAGEGHGHVFAKVRHIPVNGSHLDKVAAVNQLSREIAEGKYTVSEAYQALETIRRMPDKRKSVLILASGVASGAFCCLFGGNLMDCLAAAIAGFLIYVYILYISGPHLSKIVGNVGGGAFVTLVCNLLYMAGIGDHLNFMIIGSMMPLVPGVAFTIAIRDAADGDYISGTVRMIDALLVFICIAIGVGMGIAVLNPLTGGAAL</sequence>
<feature type="transmembrane region" description="Helical" evidence="7">
    <location>
        <begin position="183"/>
        <end position="203"/>
    </location>
</feature>
<keyword evidence="3 7" id="KW-0812">Transmembrane</keyword>
<dbReference type="GO" id="GO:0005886">
    <property type="term" value="C:plasma membrane"/>
    <property type="evidence" value="ECO:0007669"/>
    <property type="project" value="UniProtKB-SubCell"/>
</dbReference>
<organism evidence="9 10">
    <name type="scientific">Coprococcus catus</name>
    <dbReference type="NCBI Taxonomy" id="116085"/>
    <lineage>
        <taxon>Bacteria</taxon>
        <taxon>Bacillati</taxon>
        <taxon>Bacillota</taxon>
        <taxon>Clostridia</taxon>
        <taxon>Lachnospirales</taxon>
        <taxon>Lachnospiraceae</taxon>
        <taxon>Coprococcus</taxon>
    </lineage>
</organism>
<dbReference type="GO" id="GO:0022857">
    <property type="term" value="F:transmembrane transporter activity"/>
    <property type="evidence" value="ECO:0007669"/>
    <property type="project" value="InterPro"/>
</dbReference>
<evidence type="ECO:0000259" key="8">
    <source>
        <dbReference type="Pfam" id="PF06738"/>
    </source>
</evidence>
<dbReference type="PANTHER" id="PTHR34390">
    <property type="entry name" value="UPF0442 PROTEIN YJJB-RELATED"/>
    <property type="match status" value="1"/>
</dbReference>
<dbReference type="InterPro" id="IPR010619">
    <property type="entry name" value="ThrE-like_N"/>
</dbReference>
<evidence type="ECO:0000256" key="5">
    <source>
        <dbReference type="ARBA" id="ARBA00023136"/>
    </source>
</evidence>
<protein>
    <submittedName>
        <fullName evidence="9">Threonine/serine exporter</fullName>
    </submittedName>
</protein>
<feature type="transmembrane region" description="Helical" evidence="7">
    <location>
        <begin position="159"/>
        <end position="176"/>
    </location>
</feature>
<comment type="subcellular location">
    <subcellularLocation>
        <location evidence="1">Cell membrane</location>
        <topology evidence="1">Multi-pass membrane protein</topology>
    </subcellularLocation>
</comment>
<dbReference type="GO" id="GO:0015744">
    <property type="term" value="P:succinate transport"/>
    <property type="evidence" value="ECO:0007669"/>
    <property type="project" value="TreeGrafter"/>
</dbReference>
<dbReference type="AlphaFoldDB" id="A0A3E2TF89"/>
<dbReference type="RefSeq" id="WP_015512721.1">
    <property type="nucleotide sequence ID" value="NZ_JAQCWV010000003.1"/>
</dbReference>
<evidence type="ECO:0000256" key="2">
    <source>
        <dbReference type="ARBA" id="ARBA00022475"/>
    </source>
</evidence>
<reference evidence="9 10" key="1">
    <citation type="submission" date="2018-08" db="EMBL/GenBank/DDBJ databases">
        <title>A genome reference for cultivated species of the human gut microbiota.</title>
        <authorList>
            <person name="Zou Y."/>
            <person name="Xue W."/>
            <person name="Luo G."/>
        </authorList>
    </citation>
    <scope>NUCLEOTIDE SEQUENCE [LARGE SCALE GENOMIC DNA]</scope>
    <source>
        <strain evidence="9 10">AF45-17</strain>
    </source>
</reference>
<evidence type="ECO:0000256" key="6">
    <source>
        <dbReference type="ARBA" id="ARBA00034125"/>
    </source>
</evidence>
<feature type="transmembrane region" description="Helical" evidence="7">
    <location>
        <begin position="209"/>
        <end position="230"/>
    </location>
</feature>
<accession>A0A3E2TF89</accession>
<feature type="transmembrane region" description="Helical" evidence="7">
    <location>
        <begin position="135"/>
        <end position="153"/>
    </location>
</feature>
<dbReference type="EMBL" id="QVEP01000059">
    <property type="protein sequence ID" value="RGB74079.1"/>
    <property type="molecule type" value="Genomic_DNA"/>
</dbReference>
<keyword evidence="5 7" id="KW-0472">Membrane</keyword>
<comment type="similarity">
    <text evidence="6">Belongs to the ThrE exporter (TC 2.A.79) family.</text>
</comment>
<name>A0A3E2TF89_9FIRM</name>
<feature type="transmembrane region" description="Helical" evidence="7">
    <location>
        <begin position="242"/>
        <end position="266"/>
    </location>
</feature>
<keyword evidence="4 7" id="KW-1133">Transmembrane helix</keyword>
<dbReference type="PANTHER" id="PTHR34390:SF2">
    <property type="entry name" value="SUCCINATE TRANSPORTER SUBUNIT YJJP-RELATED"/>
    <property type="match status" value="1"/>
</dbReference>
<gene>
    <name evidence="9" type="ORF">DW070_15345</name>
</gene>